<dbReference type="Proteomes" id="UP000252893">
    <property type="component" value="Unassembled WGS sequence"/>
</dbReference>
<name>A0A366DK23_9HYPH</name>
<evidence type="ECO:0000313" key="1">
    <source>
        <dbReference type="EMBL" id="RBO89684.1"/>
    </source>
</evidence>
<sequence length="86" mass="9479">MRVKITKPGIYGASGEIEVGTELTLKSEPKGWEGRYEIIQGDDDGKAAITANRDELKKQADELGVEYAKNISNEKLQELIDAKLAE</sequence>
<dbReference type="EMBL" id="QNRH01000015">
    <property type="protein sequence ID" value="RBO89684.1"/>
    <property type="molecule type" value="Genomic_DNA"/>
</dbReference>
<dbReference type="OrthoDB" id="8421551at2"/>
<dbReference type="RefSeq" id="WP_113946373.1">
    <property type="nucleotide sequence ID" value="NZ_JBHEEG010000015.1"/>
</dbReference>
<organism evidence="1 2">
    <name type="scientific">Pseudochrobactrum asaccharolyticum</name>
    <dbReference type="NCBI Taxonomy" id="354351"/>
    <lineage>
        <taxon>Bacteria</taxon>
        <taxon>Pseudomonadati</taxon>
        <taxon>Pseudomonadota</taxon>
        <taxon>Alphaproteobacteria</taxon>
        <taxon>Hyphomicrobiales</taxon>
        <taxon>Brucellaceae</taxon>
        <taxon>Pseudochrobactrum</taxon>
    </lineage>
</organism>
<keyword evidence="2" id="KW-1185">Reference proteome</keyword>
<proteinExistence type="predicted"/>
<accession>A0A366DK23</accession>
<protein>
    <submittedName>
        <fullName evidence="1">Uncharacterized protein</fullName>
    </submittedName>
</protein>
<comment type="caution">
    <text evidence="1">The sequence shown here is derived from an EMBL/GenBank/DDBJ whole genome shotgun (WGS) entry which is preliminary data.</text>
</comment>
<gene>
    <name evidence="1" type="ORF">DFR47_11551</name>
</gene>
<dbReference type="AlphaFoldDB" id="A0A366DK23"/>
<evidence type="ECO:0000313" key="2">
    <source>
        <dbReference type="Proteomes" id="UP000252893"/>
    </source>
</evidence>
<reference evidence="1 2" key="1">
    <citation type="submission" date="2018-06" db="EMBL/GenBank/DDBJ databases">
        <title>Genomic Encyclopedia of Type Strains, Phase IV (KMG-IV): sequencing the most valuable type-strain genomes for metagenomic binning, comparative biology and taxonomic classification.</title>
        <authorList>
            <person name="Goeker M."/>
        </authorList>
    </citation>
    <scope>NUCLEOTIDE SEQUENCE [LARGE SCALE GENOMIC DNA]</scope>
    <source>
        <strain evidence="1 2">DSM 25619</strain>
    </source>
</reference>